<accession>A0A381Y4G5</accession>
<dbReference type="EMBL" id="UINC01017389">
    <property type="protein sequence ID" value="SVA72026.1"/>
    <property type="molecule type" value="Genomic_DNA"/>
</dbReference>
<reference evidence="1" key="1">
    <citation type="submission" date="2018-05" db="EMBL/GenBank/DDBJ databases">
        <authorList>
            <person name="Lanie J.A."/>
            <person name="Ng W.-L."/>
            <person name="Kazmierczak K.M."/>
            <person name="Andrzejewski T.M."/>
            <person name="Davidsen T.M."/>
            <person name="Wayne K.J."/>
            <person name="Tettelin H."/>
            <person name="Glass J.I."/>
            <person name="Rusch D."/>
            <person name="Podicherti R."/>
            <person name="Tsui H.-C.T."/>
            <person name="Winkler M.E."/>
        </authorList>
    </citation>
    <scope>NUCLEOTIDE SEQUENCE</scope>
</reference>
<proteinExistence type="predicted"/>
<name>A0A381Y4G5_9ZZZZ</name>
<protein>
    <submittedName>
        <fullName evidence="1">Uncharacterized protein</fullName>
    </submittedName>
</protein>
<gene>
    <name evidence="1" type="ORF">METZ01_LOCUS124880</name>
</gene>
<evidence type="ECO:0000313" key="1">
    <source>
        <dbReference type="EMBL" id="SVA72026.1"/>
    </source>
</evidence>
<dbReference type="AlphaFoldDB" id="A0A381Y4G5"/>
<organism evidence="1">
    <name type="scientific">marine metagenome</name>
    <dbReference type="NCBI Taxonomy" id="408172"/>
    <lineage>
        <taxon>unclassified sequences</taxon>
        <taxon>metagenomes</taxon>
        <taxon>ecological metagenomes</taxon>
    </lineage>
</organism>
<sequence>MVDYRACPKCRGDMHTRRDTFGAFKECIQCGLMQDLELEQKSDTLAVSNGRKNEAGQAA</sequence>